<dbReference type="Pfam" id="PF07237">
    <property type="entry name" value="DUF1428"/>
    <property type="match status" value="1"/>
</dbReference>
<dbReference type="InterPro" id="IPR011008">
    <property type="entry name" value="Dimeric_a/b-barrel"/>
</dbReference>
<evidence type="ECO:0000313" key="1">
    <source>
        <dbReference type="EMBL" id="GGZ66263.1"/>
    </source>
</evidence>
<dbReference type="PIRSF" id="PIRSF007028">
    <property type="entry name" value="UCP007028"/>
    <property type="match status" value="1"/>
</dbReference>
<sequence length="120" mass="13610">MYIDGFVLPLREERLQDYIAMAETFARRARECGALGVAESLGDGLEHGHTTDFFRAVQAEDGENVVFSFVLWPDKPTRDAAWEKLMTDPELQPGPEPMPFDGRRMFWGGFKPFVNTLAVQ</sequence>
<dbReference type="InterPro" id="IPR009874">
    <property type="entry name" value="DUF1428"/>
</dbReference>
<dbReference type="SUPFAM" id="SSF54909">
    <property type="entry name" value="Dimeric alpha+beta barrel"/>
    <property type="match status" value="1"/>
</dbReference>
<evidence type="ECO:0008006" key="3">
    <source>
        <dbReference type="Google" id="ProtNLM"/>
    </source>
</evidence>
<keyword evidence="2" id="KW-1185">Reference proteome</keyword>
<accession>A0ABQ3C9A0</accession>
<gene>
    <name evidence="1" type="ORF">GCM10008101_20510</name>
</gene>
<dbReference type="Proteomes" id="UP000643403">
    <property type="component" value="Unassembled WGS sequence"/>
</dbReference>
<dbReference type="EMBL" id="BMXY01000002">
    <property type="protein sequence ID" value="GGZ66263.1"/>
    <property type="molecule type" value="Genomic_DNA"/>
</dbReference>
<dbReference type="Gene3D" id="3.30.70.100">
    <property type="match status" value="1"/>
</dbReference>
<protein>
    <recommendedName>
        <fullName evidence="3">DUF1428 domain-containing protein</fullName>
    </recommendedName>
</protein>
<name>A0ABQ3C9A0_9GAMM</name>
<reference evidence="2" key="1">
    <citation type="journal article" date="2019" name="Int. J. Syst. Evol. Microbiol.">
        <title>The Global Catalogue of Microorganisms (GCM) 10K type strain sequencing project: providing services to taxonomists for standard genome sequencing and annotation.</title>
        <authorList>
            <consortium name="The Broad Institute Genomics Platform"/>
            <consortium name="The Broad Institute Genome Sequencing Center for Infectious Disease"/>
            <person name="Wu L."/>
            <person name="Ma J."/>
        </authorList>
    </citation>
    <scope>NUCLEOTIDE SEQUENCE [LARGE SCALE GENOMIC DNA]</scope>
    <source>
        <strain evidence="2">KCTC 22558</strain>
    </source>
</reference>
<evidence type="ECO:0000313" key="2">
    <source>
        <dbReference type="Proteomes" id="UP000643403"/>
    </source>
</evidence>
<comment type="caution">
    <text evidence="1">The sequence shown here is derived from an EMBL/GenBank/DDBJ whole genome shotgun (WGS) entry which is preliminary data.</text>
</comment>
<organism evidence="1 2">
    <name type="scientific">Cognatilysobacter xinjiangensis</name>
    <dbReference type="NCBI Taxonomy" id="546892"/>
    <lineage>
        <taxon>Bacteria</taxon>
        <taxon>Pseudomonadati</taxon>
        <taxon>Pseudomonadota</taxon>
        <taxon>Gammaproteobacteria</taxon>
        <taxon>Lysobacterales</taxon>
        <taxon>Lysobacteraceae</taxon>
        <taxon>Cognatilysobacter</taxon>
    </lineage>
</organism>
<proteinExistence type="predicted"/>
<dbReference type="RefSeq" id="WP_189449550.1">
    <property type="nucleotide sequence ID" value="NZ_BMXY01000002.1"/>
</dbReference>